<gene>
    <name evidence="2" type="ORF">DFP72DRAFT_1060822</name>
</gene>
<dbReference type="CDD" id="cd20071">
    <property type="entry name" value="SET_SMYD"/>
    <property type="match status" value="1"/>
</dbReference>
<reference evidence="2 3" key="1">
    <citation type="submission" date="2020-07" db="EMBL/GenBank/DDBJ databases">
        <title>Comparative genomics of pyrophilous fungi reveals a link between fire events and developmental genes.</title>
        <authorList>
            <consortium name="DOE Joint Genome Institute"/>
            <person name="Steindorff A.S."/>
            <person name="Carver A."/>
            <person name="Calhoun S."/>
            <person name="Stillman K."/>
            <person name="Liu H."/>
            <person name="Lipzen A."/>
            <person name="Pangilinan J."/>
            <person name="Labutti K."/>
            <person name="Bruns T.D."/>
            <person name="Grigoriev I.V."/>
        </authorList>
    </citation>
    <scope>NUCLEOTIDE SEQUENCE [LARGE SCALE GENOMIC DNA]</scope>
    <source>
        <strain evidence="2 3">CBS 144469</strain>
    </source>
</reference>
<feature type="domain" description="SET" evidence="1">
    <location>
        <begin position="48"/>
        <end position="232"/>
    </location>
</feature>
<dbReference type="SMART" id="SM00317">
    <property type="entry name" value="SET"/>
    <property type="match status" value="1"/>
</dbReference>
<dbReference type="OrthoDB" id="5945798at2759"/>
<evidence type="ECO:0000313" key="3">
    <source>
        <dbReference type="Proteomes" id="UP000521943"/>
    </source>
</evidence>
<dbReference type="InterPro" id="IPR046341">
    <property type="entry name" value="SET_dom_sf"/>
</dbReference>
<proteinExistence type="predicted"/>
<dbReference type="PROSITE" id="PS50280">
    <property type="entry name" value="SET"/>
    <property type="match status" value="1"/>
</dbReference>
<dbReference type="InterPro" id="IPR053185">
    <property type="entry name" value="SET_domain_protein"/>
</dbReference>
<accession>A0A8H6IDP1</accession>
<evidence type="ECO:0000313" key="2">
    <source>
        <dbReference type="EMBL" id="KAF6762569.1"/>
    </source>
</evidence>
<dbReference type="AlphaFoldDB" id="A0A8H6IDP1"/>
<comment type="caution">
    <text evidence="2">The sequence shown here is derived from an EMBL/GenBank/DDBJ whole genome shotgun (WGS) entry which is preliminary data.</text>
</comment>
<dbReference type="PANTHER" id="PTHR47332:SF4">
    <property type="entry name" value="SET DOMAIN-CONTAINING PROTEIN 5"/>
    <property type="match status" value="1"/>
</dbReference>
<organism evidence="2 3">
    <name type="scientific">Ephemerocybe angulata</name>
    <dbReference type="NCBI Taxonomy" id="980116"/>
    <lineage>
        <taxon>Eukaryota</taxon>
        <taxon>Fungi</taxon>
        <taxon>Dikarya</taxon>
        <taxon>Basidiomycota</taxon>
        <taxon>Agaricomycotina</taxon>
        <taxon>Agaricomycetes</taxon>
        <taxon>Agaricomycetidae</taxon>
        <taxon>Agaricales</taxon>
        <taxon>Agaricineae</taxon>
        <taxon>Psathyrellaceae</taxon>
        <taxon>Ephemerocybe</taxon>
    </lineage>
</organism>
<dbReference type="Proteomes" id="UP000521943">
    <property type="component" value="Unassembled WGS sequence"/>
</dbReference>
<sequence length="365" mass="39950">MSYLIPNSFLEANAVLKQSAIIATIPSKGSQSCQMVTTPRTKAFILQQPNISLPTPTTIPIKYAVRVTAGMGKGLFATVDIPFAETFLVEKPLVVLPKNIGEAFMIPRSGLTPAAWHEACMDEGEKILQRALDRMTEEDRKTFEALCDISMEDAAKRPLISRLVSNAMNLQMDDPSGLNFGNGYVGIPRAGARINHSCTANAVFHFDPETFNISYTAMRDIKAGHQIFLSYVGGGGTCTRRKQAMTRYNFVCSCSACTDATQETDKLRLEFRPRIESLAGPSAKVQSVAQAKALLGSTIQLKKALEKEGLDNEPHFMNVWFALQALYMKTGDVGNAELCGKRAAAYLTFPAARAQFKKLSFTVVT</sequence>
<dbReference type="SUPFAM" id="SSF82199">
    <property type="entry name" value="SET domain"/>
    <property type="match status" value="1"/>
</dbReference>
<name>A0A8H6IDP1_9AGAR</name>
<keyword evidence="3" id="KW-1185">Reference proteome</keyword>
<dbReference type="PANTHER" id="PTHR47332">
    <property type="entry name" value="SET DOMAIN-CONTAINING PROTEIN 5"/>
    <property type="match status" value="1"/>
</dbReference>
<dbReference type="Gene3D" id="2.170.270.10">
    <property type="entry name" value="SET domain"/>
    <property type="match status" value="1"/>
</dbReference>
<protein>
    <recommendedName>
        <fullName evidence="1">SET domain-containing protein</fullName>
    </recommendedName>
</protein>
<evidence type="ECO:0000259" key="1">
    <source>
        <dbReference type="PROSITE" id="PS50280"/>
    </source>
</evidence>
<dbReference type="Pfam" id="PF00856">
    <property type="entry name" value="SET"/>
    <property type="match status" value="1"/>
</dbReference>
<dbReference type="InterPro" id="IPR001214">
    <property type="entry name" value="SET_dom"/>
</dbReference>
<dbReference type="EMBL" id="JACGCI010000007">
    <property type="protein sequence ID" value="KAF6762569.1"/>
    <property type="molecule type" value="Genomic_DNA"/>
</dbReference>